<evidence type="ECO:0000256" key="5">
    <source>
        <dbReference type="ARBA" id="ARBA00022963"/>
    </source>
</evidence>
<evidence type="ECO:0000256" key="1">
    <source>
        <dbReference type="ARBA" id="ARBA00000798"/>
    </source>
</evidence>
<dbReference type="InterPro" id="IPR001736">
    <property type="entry name" value="PLipase_D/transphosphatidylase"/>
</dbReference>
<dbReference type="InterPro" id="IPR025202">
    <property type="entry name" value="PLD-like_dom"/>
</dbReference>
<sequence length="130" mass="14797">MFNSLSQSLNNAKENIIIVTAWFTDQQLLDILVEKQKDGIPVSVVIGDNKDNEKLDFNELLKLGGMITKIKGKGYGMKHQKYCIIDNDTGFDGSYNWTVNTRKNNSESVIKTNHKLMIENLLNDLDTKFI</sequence>
<accession>A0ABT8VRY8</accession>
<evidence type="ECO:0000256" key="4">
    <source>
        <dbReference type="ARBA" id="ARBA00022801"/>
    </source>
</evidence>
<evidence type="ECO:0000259" key="7">
    <source>
        <dbReference type="PROSITE" id="PS50035"/>
    </source>
</evidence>
<evidence type="ECO:0000313" key="9">
    <source>
        <dbReference type="Proteomes" id="UP001168642"/>
    </source>
</evidence>
<gene>
    <name evidence="8" type="ORF">QVZ41_07750</name>
</gene>
<dbReference type="SUPFAM" id="SSF56024">
    <property type="entry name" value="Phospholipase D/nuclease"/>
    <property type="match status" value="1"/>
</dbReference>
<comment type="catalytic activity">
    <reaction evidence="1">
        <text>a 1,2-diacyl-sn-glycero-3-phosphocholine + H2O = a 1,2-diacyl-sn-glycero-3-phosphate + choline + H(+)</text>
        <dbReference type="Rhea" id="RHEA:14445"/>
        <dbReference type="ChEBI" id="CHEBI:15354"/>
        <dbReference type="ChEBI" id="CHEBI:15377"/>
        <dbReference type="ChEBI" id="CHEBI:15378"/>
        <dbReference type="ChEBI" id="CHEBI:57643"/>
        <dbReference type="ChEBI" id="CHEBI:58608"/>
        <dbReference type="EC" id="3.1.4.4"/>
    </reaction>
</comment>
<reference evidence="8" key="1">
    <citation type="submission" date="2023-07" db="EMBL/GenBank/DDBJ databases">
        <title>Wenyingzhuangia sp. chi5 genome sequencing and assembly.</title>
        <authorList>
            <person name="Park S."/>
        </authorList>
    </citation>
    <scope>NUCLEOTIDE SEQUENCE</scope>
    <source>
        <strain evidence="8">Chi5</strain>
    </source>
</reference>
<dbReference type="InterPro" id="IPR051406">
    <property type="entry name" value="PLD_domain"/>
</dbReference>
<proteinExistence type="inferred from homology"/>
<dbReference type="EC" id="3.1.4.4" evidence="3"/>
<keyword evidence="6" id="KW-0443">Lipid metabolism</keyword>
<evidence type="ECO:0000256" key="6">
    <source>
        <dbReference type="ARBA" id="ARBA00023098"/>
    </source>
</evidence>
<dbReference type="Pfam" id="PF13091">
    <property type="entry name" value="PLDc_2"/>
    <property type="match status" value="1"/>
</dbReference>
<evidence type="ECO:0000256" key="3">
    <source>
        <dbReference type="ARBA" id="ARBA00012027"/>
    </source>
</evidence>
<dbReference type="PROSITE" id="PS50035">
    <property type="entry name" value="PLD"/>
    <property type="match status" value="1"/>
</dbReference>
<comment type="similarity">
    <text evidence="2">Belongs to the phospholipase D family.</text>
</comment>
<dbReference type="Gene3D" id="3.30.870.10">
    <property type="entry name" value="Endonuclease Chain A"/>
    <property type="match status" value="1"/>
</dbReference>
<protein>
    <recommendedName>
        <fullName evidence="3">phospholipase D</fullName>
        <ecNumber evidence="3">3.1.4.4</ecNumber>
    </recommendedName>
</protein>
<dbReference type="PANTHER" id="PTHR43856:SF1">
    <property type="entry name" value="MITOCHONDRIAL CARDIOLIPIN HYDROLASE"/>
    <property type="match status" value="1"/>
</dbReference>
<comment type="caution">
    <text evidence="8">The sequence shown here is derived from an EMBL/GenBank/DDBJ whole genome shotgun (WGS) entry which is preliminary data.</text>
</comment>
<organism evidence="8 9">
    <name type="scientific">Wenyingzhuangia gilva</name>
    <dbReference type="NCBI Taxonomy" id="3057677"/>
    <lineage>
        <taxon>Bacteria</taxon>
        <taxon>Pseudomonadati</taxon>
        <taxon>Bacteroidota</taxon>
        <taxon>Flavobacteriia</taxon>
        <taxon>Flavobacteriales</taxon>
        <taxon>Flavobacteriaceae</taxon>
        <taxon>Wenyingzhuangia</taxon>
    </lineage>
</organism>
<keyword evidence="9" id="KW-1185">Reference proteome</keyword>
<keyword evidence="4" id="KW-0378">Hydrolase</keyword>
<evidence type="ECO:0000256" key="2">
    <source>
        <dbReference type="ARBA" id="ARBA00008664"/>
    </source>
</evidence>
<name>A0ABT8VRY8_9FLAO</name>
<dbReference type="PANTHER" id="PTHR43856">
    <property type="entry name" value="CARDIOLIPIN HYDROLASE"/>
    <property type="match status" value="1"/>
</dbReference>
<evidence type="ECO:0000313" key="8">
    <source>
        <dbReference type="EMBL" id="MDO3694732.1"/>
    </source>
</evidence>
<keyword evidence="5" id="KW-0442">Lipid degradation</keyword>
<dbReference type="Proteomes" id="UP001168642">
    <property type="component" value="Unassembled WGS sequence"/>
</dbReference>
<feature type="domain" description="PLD phosphodiesterase" evidence="7">
    <location>
        <begin position="74"/>
        <end position="101"/>
    </location>
</feature>
<dbReference type="RefSeq" id="WP_302884188.1">
    <property type="nucleotide sequence ID" value="NZ_JAUMIT010000003.1"/>
</dbReference>
<dbReference type="EMBL" id="JAUMIT010000003">
    <property type="protein sequence ID" value="MDO3694732.1"/>
    <property type="molecule type" value="Genomic_DNA"/>
</dbReference>